<dbReference type="InterPro" id="IPR006145">
    <property type="entry name" value="PsdUridine_synth_RsuA/RluA"/>
</dbReference>
<dbReference type="InterPro" id="IPR006224">
    <property type="entry name" value="PsdUridine_synth_RluA-like_CS"/>
</dbReference>
<dbReference type="PROSITE" id="PS01129">
    <property type="entry name" value="PSI_RLU"/>
    <property type="match status" value="1"/>
</dbReference>
<dbReference type="RefSeq" id="WP_345369021.1">
    <property type="nucleotide sequence ID" value="NZ_BAABKD010000001.1"/>
</dbReference>
<dbReference type="PANTHER" id="PTHR21600">
    <property type="entry name" value="MITOCHONDRIAL RNA PSEUDOURIDINE SYNTHASE"/>
    <property type="match status" value="1"/>
</dbReference>
<evidence type="ECO:0000313" key="2">
    <source>
        <dbReference type="EMBL" id="GAA5084680.1"/>
    </source>
</evidence>
<accession>A0ABP9LVN7</accession>
<protein>
    <submittedName>
        <fullName evidence="2">RluA family pseudouridine synthase</fullName>
    </submittedName>
</protein>
<organism evidence="2 3">
    <name type="scientific">Paenalcaligenes hermetiae</name>
    <dbReference type="NCBI Taxonomy" id="1157987"/>
    <lineage>
        <taxon>Bacteria</taxon>
        <taxon>Pseudomonadati</taxon>
        <taxon>Pseudomonadota</taxon>
        <taxon>Betaproteobacteria</taxon>
        <taxon>Burkholderiales</taxon>
        <taxon>Alcaligenaceae</taxon>
        <taxon>Paenalcaligenes</taxon>
    </lineage>
</organism>
<evidence type="ECO:0000259" key="1">
    <source>
        <dbReference type="Pfam" id="PF00849"/>
    </source>
</evidence>
<dbReference type="EMBL" id="BAABKD010000001">
    <property type="protein sequence ID" value="GAA5084680.1"/>
    <property type="molecule type" value="Genomic_DNA"/>
</dbReference>
<proteinExistence type="predicted"/>
<evidence type="ECO:0000313" key="3">
    <source>
        <dbReference type="Proteomes" id="UP001500227"/>
    </source>
</evidence>
<dbReference type="PANTHER" id="PTHR21600:SF84">
    <property type="entry name" value="PSEUDOURIDINE SYNTHASE RSUA_RLUA-LIKE DOMAIN-CONTAINING PROTEIN"/>
    <property type="match status" value="1"/>
</dbReference>
<comment type="caution">
    <text evidence="2">The sequence shown here is derived from an EMBL/GenBank/DDBJ whole genome shotgun (WGS) entry which is preliminary data.</text>
</comment>
<dbReference type="InterPro" id="IPR050188">
    <property type="entry name" value="RluA_PseudoU_synthase"/>
</dbReference>
<reference evidence="3" key="1">
    <citation type="journal article" date="2019" name="Int. J. Syst. Evol. Microbiol.">
        <title>The Global Catalogue of Microorganisms (GCM) 10K type strain sequencing project: providing services to taxonomists for standard genome sequencing and annotation.</title>
        <authorList>
            <consortium name="The Broad Institute Genomics Platform"/>
            <consortium name="The Broad Institute Genome Sequencing Center for Infectious Disease"/>
            <person name="Wu L."/>
            <person name="Ma J."/>
        </authorList>
    </citation>
    <scope>NUCLEOTIDE SEQUENCE [LARGE SCALE GENOMIC DNA]</scope>
    <source>
        <strain evidence="3">JCM 18423</strain>
    </source>
</reference>
<dbReference type="Gene3D" id="3.30.2350.10">
    <property type="entry name" value="Pseudouridine synthase"/>
    <property type="match status" value="1"/>
</dbReference>
<dbReference type="InterPro" id="IPR020103">
    <property type="entry name" value="PsdUridine_synth_cat_dom_sf"/>
</dbReference>
<name>A0ABP9LVN7_9BURK</name>
<dbReference type="Pfam" id="PF00849">
    <property type="entry name" value="PseudoU_synth_2"/>
    <property type="match status" value="1"/>
</dbReference>
<gene>
    <name evidence="2" type="ORF">GCM10023337_02540</name>
</gene>
<feature type="domain" description="Pseudouridine synthase RsuA/RluA-like" evidence="1">
    <location>
        <begin position="106"/>
        <end position="257"/>
    </location>
</feature>
<keyword evidence="3" id="KW-1185">Reference proteome</keyword>
<sequence>MKETAGQQGGLQAPLAVKNGIAPSRVWLPEGDWHSVGEFLLQRFEHVAPEALQKRLAQGDIVDAQGKPVHFHTPYRPQQWLWYYRYVENEVPVPFAMPILYADDTLIAVDKPHFLASIPGGQYLQHTALTRVRQLFDDATITPLHRLDRETAGVLLFCRQPALRGAYQSLFQSQLVDKVYEAIAPVSRVVQFPLQYRSRIVAPKGQFLMKEVAGEPNSDTFISLLRTWQDPDHGVLGWYKLQPSTGRKHQLRVHLHALGTPIIHDSYYPPGQPPLAADDFSHPLQLLARSIAFIDPISHEYRVFTSQQQLACLPTVKS</sequence>
<dbReference type="SUPFAM" id="SSF55120">
    <property type="entry name" value="Pseudouridine synthase"/>
    <property type="match status" value="1"/>
</dbReference>
<dbReference type="Proteomes" id="UP001500227">
    <property type="component" value="Unassembled WGS sequence"/>
</dbReference>